<dbReference type="Gene3D" id="3.40.50.2000">
    <property type="entry name" value="Glycogen Phosphorylase B"/>
    <property type="match status" value="1"/>
</dbReference>
<dbReference type="Proteomes" id="UP000596660">
    <property type="component" value="Unplaced"/>
</dbReference>
<dbReference type="PANTHER" id="PTHR48047:SF45">
    <property type="entry name" value="SCOPOLETIN GLUCOSYLTRANSFERASE-LIKE"/>
    <property type="match status" value="1"/>
</dbReference>
<keyword evidence="2" id="KW-0328">Glycosyltransferase</keyword>
<evidence type="ECO:0000313" key="3">
    <source>
        <dbReference type="EnsemblPlants" id="AUR62007815-RA:cds"/>
    </source>
</evidence>
<sequence>MVVAEEPQRLHVVFFPLMAAGHMIPILDMAKIFATHHVKTTIVTTPLNAPTFTKPLESYKNVGPSIDIEIIPFDSKEAGLPEGVENFEQFTSDEMAMRLVKATEMLQESLEKVIEKH</sequence>
<keyword evidence="2" id="KW-0808">Transferase</keyword>
<name>A0A803L7H6_CHEQI</name>
<evidence type="ECO:0000313" key="4">
    <source>
        <dbReference type="Proteomes" id="UP000596660"/>
    </source>
</evidence>
<protein>
    <submittedName>
        <fullName evidence="3">Uncharacterized protein</fullName>
    </submittedName>
</protein>
<reference evidence="3" key="1">
    <citation type="journal article" date="2017" name="Nature">
        <title>The genome of Chenopodium quinoa.</title>
        <authorList>
            <person name="Jarvis D.E."/>
            <person name="Ho Y.S."/>
            <person name="Lightfoot D.J."/>
            <person name="Schmoeckel S.M."/>
            <person name="Li B."/>
            <person name="Borm T.J.A."/>
            <person name="Ohyanagi H."/>
            <person name="Mineta K."/>
            <person name="Michell C.T."/>
            <person name="Saber N."/>
            <person name="Kharbatia N.M."/>
            <person name="Rupper R.R."/>
            <person name="Sharp A.R."/>
            <person name="Dally N."/>
            <person name="Boughton B.A."/>
            <person name="Woo Y.H."/>
            <person name="Gao G."/>
            <person name="Schijlen E.G.W.M."/>
            <person name="Guo X."/>
            <person name="Momin A.A."/>
            <person name="Negrao S."/>
            <person name="Al-Babili S."/>
            <person name="Gehring C."/>
            <person name="Roessner U."/>
            <person name="Jung C."/>
            <person name="Murphy K."/>
            <person name="Arold S.T."/>
            <person name="Gojobori T."/>
            <person name="van der Linden C.G."/>
            <person name="van Loo E.N."/>
            <person name="Jellen E.N."/>
            <person name="Maughan P.J."/>
            <person name="Tester M."/>
        </authorList>
    </citation>
    <scope>NUCLEOTIDE SEQUENCE [LARGE SCALE GENOMIC DNA]</scope>
    <source>
        <strain evidence="3">cv. PI 614886</strain>
    </source>
</reference>
<organism evidence="3 4">
    <name type="scientific">Chenopodium quinoa</name>
    <name type="common">Quinoa</name>
    <dbReference type="NCBI Taxonomy" id="63459"/>
    <lineage>
        <taxon>Eukaryota</taxon>
        <taxon>Viridiplantae</taxon>
        <taxon>Streptophyta</taxon>
        <taxon>Embryophyta</taxon>
        <taxon>Tracheophyta</taxon>
        <taxon>Spermatophyta</taxon>
        <taxon>Magnoliopsida</taxon>
        <taxon>eudicotyledons</taxon>
        <taxon>Gunneridae</taxon>
        <taxon>Pentapetalae</taxon>
        <taxon>Caryophyllales</taxon>
        <taxon>Chenopodiaceae</taxon>
        <taxon>Chenopodioideae</taxon>
        <taxon>Atripliceae</taxon>
        <taxon>Chenopodium</taxon>
    </lineage>
</organism>
<evidence type="ECO:0000256" key="1">
    <source>
        <dbReference type="ARBA" id="ARBA00009995"/>
    </source>
</evidence>
<dbReference type="PANTHER" id="PTHR48047">
    <property type="entry name" value="GLYCOSYLTRANSFERASE"/>
    <property type="match status" value="1"/>
</dbReference>
<keyword evidence="4" id="KW-1185">Reference proteome</keyword>
<reference evidence="3" key="2">
    <citation type="submission" date="2021-03" db="UniProtKB">
        <authorList>
            <consortium name="EnsemblPlants"/>
        </authorList>
    </citation>
    <scope>IDENTIFICATION</scope>
</reference>
<dbReference type="OMA" id="QFARHAV"/>
<evidence type="ECO:0000256" key="2">
    <source>
        <dbReference type="ARBA" id="ARBA00022676"/>
    </source>
</evidence>
<dbReference type="AlphaFoldDB" id="A0A803L7H6"/>
<accession>A0A803L7H6</accession>
<proteinExistence type="inferred from homology"/>
<comment type="similarity">
    <text evidence="1">Belongs to the UDP-glycosyltransferase family.</text>
</comment>
<dbReference type="GO" id="GO:0035251">
    <property type="term" value="F:UDP-glucosyltransferase activity"/>
    <property type="evidence" value="ECO:0007669"/>
    <property type="project" value="TreeGrafter"/>
</dbReference>
<dbReference type="SUPFAM" id="SSF53756">
    <property type="entry name" value="UDP-Glycosyltransferase/glycogen phosphorylase"/>
    <property type="match status" value="1"/>
</dbReference>
<dbReference type="EnsemblPlants" id="AUR62007815-RA">
    <property type="protein sequence ID" value="AUR62007815-RA:cds"/>
    <property type="gene ID" value="AUR62007815"/>
</dbReference>
<dbReference type="Gramene" id="AUR62007815-RA">
    <property type="protein sequence ID" value="AUR62007815-RA:cds"/>
    <property type="gene ID" value="AUR62007815"/>
</dbReference>